<keyword evidence="1 2" id="KW-0238">DNA-binding</keyword>
<dbReference type="InterPro" id="IPR050624">
    <property type="entry name" value="HTH-type_Tx_Regulator"/>
</dbReference>
<sequence>MNISKKGQKRYDSIIEAAQELFLQNGYENTSLNQIVTKSGGSLASVYKFFENKEKLFMAILKIKMDEFKCELDALTVLKESNDLSEFLNAFGLVYFEIFYKPESTKFFRIVIAETYKSKDLAQLTAQLMTDVIIKTIADFLRKPNIAPLLKCGDAEAVAFSFCSLIREPFFFRTLILGEEPKPKTKEEKMQIVAGIVDSFLNGICK</sequence>
<evidence type="ECO:0000256" key="2">
    <source>
        <dbReference type="PROSITE-ProRule" id="PRU00335"/>
    </source>
</evidence>
<dbReference type="PANTHER" id="PTHR43479">
    <property type="entry name" value="ACREF/ENVCD OPERON REPRESSOR-RELATED"/>
    <property type="match status" value="1"/>
</dbReference>
<dbReference type="AlphaFoldDB" id="A0AAW3ZUK1"/>
<dbReference type="Proteomes" id="UP000650616">
    <property type="component" value="Unassembled WGS sequence"/>
</dbReference>
<dbReference type="PROSITE" id="PS50977">
    <property type="entry name" value="HTH_TETR_2"/>
    <property type="match status" value="1"/>
</dbReference>
<dbReference type="Gene3D" id="1.10.357.10">
    <property type="entry name" value="Tetracycline Repressor, domain 2"/>
    <property type="match status" value="1"/>
</dbReference>
<dbReference type="Gene3D" id="1.10.10.60">
    <property type="entry name" value="Homeodomain-like"/>
    <property type="match status" value="1"/>
</dbReference>
<reference evidence="4 7" key="2">
    <citation type="submission" date="2020-10" db="EMBL/GenBank/DDBJ databases">
        <title>Campylobacter californiensis sp. nov. isolated from cattle and feral swine in California.</title>
        <authorList>
            <person name="Miller W.G."/>
        </authorList>
    </citation>
    <scope>NUCLEOTIDE SEQUENCE [LARGE SCALE GENOMIC DNA]</scope>
    <source>
        <strain evidence="4 7">RM12919</strain>
    </source>
</reference>
<feature type="domain" description="HTH tetR-type" evidence="3">
    <location>
        <begin position="8"/>
        <end position="68"/>
    </location>
</feature>
<dbReference type="Proteomes" id="UP001318760">
    <property type="component" value="Unassembled WGS sequence"/>
</dbReference>
<organism evidence="5 6">
    <name type="scientific">Campylobacter californiensis</name>
    <dbReference type="NCBI Taxonomy" id="1032243"/>
    <lineage>
        <taxon>Bacteria</taxon>
        <taxon>Pseudomonadati</taxon>
        <taxon>Campylobacterota</taxon>
        <taxon>Epsilonproteobacteria</taxon>
        <taxon>Campylobacterales</taxon>
        <taxon>Campylobacteraceae</taxon>
        <taxon>Campylobacter</taxon>
    </lineage>
</organism>
<accession>A0AAW3ZUK1</accession>
<evidence type="ECO:0000259" key="3">
    <source>
        <dbReference type="PROSITE" id="PS50977"/>
    </source>
</evidence>
<dbReference type="GO" id="GO:0003677">
    <property type="term" value="F:DNA binding"/>
    <property type="evidence" value="ECO:0007669"/>
    <property type="project" value="UniProtKB-UniRule"/>
</dbReference>
<dbReference type="PRINTS" id="PR00455">
    <property type="entry name" value="HTHTETR"/>
</dbReference>
<name>A0AAW3ZUK1_9BACT</name>
<dbReference type="InterPro" id="IPR009057">
    <property type="entry name" value="Homeodomain-like_sf"/>
</dbReference>
<dbReference type="PANTHER" id="PTHR43479:SF11">
    <property type="entry name" value="ACREF_ENVCD OPERON REPRESSOR-RELATED"/>
    <property type="match status" value="1"/>
</dbReference>
<dbReference type="InterPro" id="IPR039536">
    <property type="entry name" value="TetR_C_Proteobacteria"/>
</dbReference>
<dbReference type="RefSeq" id="WP_169937993.1">
    <property type="nucleotide sequence ID" value="NZ_CP012545.1"/>
</dbReference>
<keyword evidence="6" id="KW-1185">Reference proteome</keyword>
<dbReference type="EMBL" id="JADBHS010000012">
    <property type="protein sequence ID" value="MBE2986789.1"/>
    <property type="molecule type" value="Genomic_DNA"/>
</dbReference>
<gene>
    <name evidence="4" type="ORF">CCAL12919_06595</name>
    <name evidence="5" type="ORF">CCAL9337_01415</name>
</gene>
<proteinExistence type="predicted"/>
<dbReference type="Pfam" id="PF00440">
    <property type="entry name" value="TetR_N"/>
    <property type="match status" value="1"/>
</dbReference>
<evidence type="ECO:0000313" key="7">
    <source>
        <dbReference type="Proteomes" id="UP001318760"/>
    </source>
</evidence>
<dbReference type="EMBL" id="LIWG01000001">
    <property type="protein sequence ID" value="MBE3607393.1"/>
    <property type="molecule type" value="Genomic_DNA"/>
</dbReference>
<dbReference type="InterPro" id="IPR001647">
    <property type="entry name" value="HTH_TetR"/>
</dbReference>
<evidence type="ECO:0000313" key="4">
    <source>
        <dbReference type="EMBL" id="MBE2986789.1"/>
    </source>
</evidence>
<protein>
    <submittedName>
        <fullName evidence="5">TetR/AcrR family transcriptional regulator</fullName>
    </submittedName>
</protein>
<dbReference type="Pfam" id="PF14246">
    <property type="entry name" value="TetR_C_7"/>
    <property type="match status" value="1"/>
</dbReference>
<reference evidence="5 6" key="1">
    <citation type="submission" date="2015-08" db="EMBL/GenBank/DDBJ databases">
        <title>Comparative genomics of the Campylobacter concisus group.</title>
        <authorList>
            <person name="Yee E."/>
            <person name="Chapman M.H."/>
            <person name="Huynh S."/>
            <person name="Bono J.L."/>
            <person name="On S.L."/>
            <person name="St Leger J."/>
            <person name="Foster G."/>
            <person name="Parker C.T."/>
            <person name="Miller W.G."/>
        </authorList>
    </citation>
    <scope>NUCLEOTIDE SEQUENCE [LARGE SCALE GENOMIC DNA]</scope>
    <source>
        <strain evidence="5 6">RM9337</strain>
    </source>
</reference>
<evidence type="ECO:0000313" key="5">
    <source>
        <dbReference type="EMBL" id="MBE3607393.1"/>
    </source>
</evidence>
<evidence type="ECO:0000256" key="1">
    <source>
        <dbReference type="ARBA" id="ARBA00023125"/>
    </source>
</evidence>
<comment type="caution">
    <text evidence="5">The sequence shown here is derived from an EMBL/GenBank/DDBJ whole genome shotgun (WGS) entry which is preliminary data.</text>
</comment>
<feature type="DNA-binding region" description="H-T-H motif" evidence="2">
    <location>
        <begin position="31"/>
        <end position="50"/>
    </location>
</feature>
<dbReference type="SUPFAM" id="SSF46689">
    <property type="entry name" value="Homeodomain-like"/>
    <property type="match status" value="1"/>
</dbReference>
<evidence type="ECO:0000313" key="6">
    <source>
        <dbReference type="Proteomes" id="UP000650616"/>
    </source>
</evidence>